<organism evidence="4 5">
    <name type="scientific">Clostridium tetani (strain Massachusetts / E88)</name>
    <dbReference type="NCBI Taxonomy" id="212717"/>
    <lineage>
        <taxon>Bacteria</taxon>
        <taxon>Bacillati</taxon>
        <taxon>Bacillota</taxon>
        <taxon>Clostridia</taxon>
        <taxon>Eubacteriales</taxon>
        <taxon>Clostridiaceae</taxon>
        <taxon>Clostridium</taxon>
    </lineage>
</organism>
<dbReference type="SUPFAM" id="SSF55031">
    <property type="entry name" value="Bacterial exopeptidase dimerisation domain"/>
    <property type="match status" value="1"/>
</dbReference>
<dbReference type="EMBL" id="AE015927">
    <property type="protein sequence ID" value="AAO36867.1"/>
    <property type="molecule type" value="Genomic_DNA"/>
</dbReference>
<name>Q891H8_CLOTE</name>
<dbReference type="PANTHER" id="PTHR11014:SF63">
    <property type="entry name" value="METALLOPEPTIDASE, PUTATIVE (AFU_ORTHOLOGUE AFUA_6G09600)-RELATED"/>
    <property type="match status" value="1"/>
</dbReference>
<dbReference type="Pfam" id="PF07687">
    <property type="entry name" value="M20_dimer"/>
    <property type="match status" value="1"/>
</dbReference>
<dbReference type="Gene3D" id="3.30.70.360">
    <property type="match status" value="1"/>
</dbReference>
<feature type="domain" description="Peptidase M20 dimerisation" evidence="3">
    <location>
        <begin position="206"/>
        <end position="293"/>
    </location>
</feature>
<reference evidence="4 5" key="1">
    <citation type="journal article" date="2003" name="Proc. Natl. Acad. Sci. U.S.A.">
        <title>The genome sequence of Clostridium tetani, the causative agent of tetanus disease.</title>
        <authorList>
            <person name="Brueggemann H."/>
            <person name="Baumer S."/>
            <person name="Fricke W.F."/>
            <person name="Wiezer A."/>
            <person name="Liesegang H."/>
            <person name="Decker I."/>
            <person name="Herzberg C."/>
            <person name="Martinez-Arias R."/>
            <person name="Merkl R."/>
            <person name="Henne A."/>
            <person name="Gottschalk G."/>
        </authorList>
    </citation>
    <scope>NUCLEOTIDE SEQUENCE [LARGE SCALE GENOMIC DNA]</scope>
    <source>
        <strain evidence="5">Massachusetts / E88</strain>
    </source>
</reference>
<evidence type="ECO:0000313" key="5">
    <source>
        <dbReference type="Proteomes" id="UP000001412"/>
    </source>
</evidence>
<dbReference type="HOGENOM" id="CLU_023257_0_1_9"/>
<dbReference type="GO" id="GO:0046872">
    <property type="term" value="F:metal ion binding"/>
    <property type="evidence" value="ECO:0007669"/>
    <property type="project" value="UniProtKB-KW"/>
</dbReference>
<dbReference type="InterPro" id="IPR017439">
    <property type="entry name" value="Amidohydrolase"/>
</dbReference>
<feature type="binding site" evidence="2">
    <location>
        <position position="181"/>
    </location>
    <ligand>
        <name>Mn(2+)</name>
        <dbReference type="ChEBI" id="CHEBI:29035"/>
        <label>2</label>
    </ligand>
</feature>
<feature type="binding site" evidence="2">
    <location>
        <position position="119"/>
    </location>
    <ligand>
        <name>Mn(2+)</name>
        <dbReference type="ChEBI" id="CHEBI:29035"/>
        <label>2</label>
    </ligand>
</feature>
<dbReference type="PIRSF" id="PIRSF005962">
    <property type="entry name" value="Pept_M20D_amidohydro"/>
    <property type="match status" value="1"/>
</dbReference>
<dbReference type="CDD" id="cd08021">
    <property type="entry name" value="M20_Acy1_YhaA-like"/>
    <property type="match status" value="1"/>
</dbReference>
<evidence type="ECO:0000256" key="1">
    <source>
        <dbReference type="ARBA" id="ARBA00022801"/>
    </source>
</evidence>
<gene>
    <name evidence="4" type="ordered locus">CTC_02397</name>
</gene>
<keyword evidence="2" id="KW-0464">Manganese</keyword>
<dbReference type="STRING" id="212717.CTC_02397"/>
<dbReference type="FunFam" id="3.30.70.360:FF:000001">
    <property type="entry name" value="N-acetyldiaminopimelate deacetylase"/>
    <property type="match status" value="1"/>
</dbReference>
<dbReference type="InterPro" id="IPR011650">
    <property type="entry name" value="Peptidase_M20_dimer"/>
</dbReference>
<dbReference type="GO" id="GO:0019877">
    <property type="term" value="P:diaminopimelate biosynthetic process"/>
    <property type="evidence" value="ECO:0007669"/>
    <property type="project" value="UniProtKB-ARBA"/>
</dbReference>
<keyword evidence="1 4" id="KW-0378">Hydrolase</keyword>
<feature type="binding site" evidence="2">
    <location>
        <position position="153"/>
    </location>
    <ligand>
        <name>Mn(2+)</name>
        <dbReference type="ChEBI" id="CHEBI:29035"/>
        <label>2</label>
    </ligand>
</feature>
<evidence type="ECO:0000259" key="3">
    <source>
        <dbReference type="Pfam" id="PF07687"/>
    </source>
</evidence>
<dbReference type="InterPro" id="IPR036264">
    <property type="entry name" value="Bact_exopeptidase_dim_dom"/>
</dbReference>
<proteinExistence type="predicted"/>
<dbReference type="SUPFAM" id="SSF53187">
    <property type="entry name" value="Zn-dependent exopeptidases"/>
    <property type="match status" value="1"/>
</dbReference>
<feature type="binding site" evidence="2">
    <location>
        <position position="380"/>
    </location>
    <ligand>
        <name>Mn(2+)</name>
        <dbReference type="ChEBI" id="CHEBI:29035"/>
        <label>2</label>
    </ligand>
</feature>
<keyword evidence="2" id="KW-0479">Metal-binding</keyword>
<comment type="cofactor">
    <cofactor evidence="2">
        <name>Mn(2+)</name>
        <dbReference type="ChEBI" id="CHEBI:29035"/>
    </cofactor>
    <text evidence="2">The Mn(2+) ion enhances activity.</text>
</comment>
<dbReference type="PANTHER" id="PTHR11014">
    <property type="entry name" value="PEPTIDASE M20 FAMILY MEMBER"/>
    <property type="match status" value="1"/>
</dbReference>
<dbReference type="Proteomes" id="UP000001412">
    <property type="component" value="Chromosome"/>
</dbReference>
<evidence type="ECO:0000313" key="4">
    <source>
        <dbReference type="EMBL" id="AAO36867.1"/>
    </source>
</evidence>
<protein>
    <submittedName>
        <fullName evidence="4">N-acyl-L-amino acid amidohydrolase</fullName>
    </submittedName>
</protein>
<dbReference type="KEGG" id="ctc:CTC_02397"/>
<feature type="binding site" evidence="2">
    <location>
        <position position="117"/>
    </location>
    <ligand>
        <name>Mn(2+)</name>
        <dbReference type="ChEBI" id="CHEBI:29035"/>
        <label>2</label>
    </ligand>
</feature>
<dbReference type="Gene3D" id="3.40.630.10">
    <property type="entry name" value="Zn peptidases"/>
    <property type="match status" value="1"/>
</dbReference>
<dbReference type="AlphaFoldDB" id="Q891H8"/>
<dbReference type="InterPro" id="IPR002933">
    <property type="entry name" value="Peptidase_M20"/>
</dbReference>
<dbReference type="GO" id="GO:0050118">
    <property type="term" value="F:N-acetyldiaminopimelate deacetylase activity"/>
    <property type="evidence" value="ECO:0007669"/>
    <property type="project" value="UniProtKB-ARBA"/>
</dbReference>
<dbReference type="Pfam" id="PF01546">
    <property type="entry name" value="Peptidase_M20"/>
    <property type="match status" value="1"/>
</dbReference>
<keyword evidence="5" id="KW-1185">Reference proteome</keyword>
<dbReference type="NCBIfam" id="TIGR01891">
    <property type="entry name" value="amidohydrolases"/>
    <property type="match status" value="1"/>
</dbReference>
<evidence type="ECO:0000256" key="2">
    <source>
        <dbReference type="PIRSR" id="PIRSR005962-1"/>
    </source>
</evidence>
<accession>Q891H8</accession>
<sequence length="407" mass="44977">MKSIIYKLGGNDYMVRNQINELTHKYLKEIIYIRRDIHAYPELGMNEYRTSELIYNELNKLDLEVEKGIGKTGVVALLEGEKPGKTLLLRADMDALPIEETTDLPFKSKNKGVMHACGHDVHTSILLGAAKVLVQLKSEIKGNVKFIFQPAEECNPIGGANLMIEDGVLENPKVDAAVALHVWDLPLGKIGIRHGAMMAQSDRIFIKIKGKSAHGSAPHQGTDTILTAGYVITALQSIVSRNVNPLESAVITLGIVNGGYRYNVIADEVSLEGTVRTFDKNVAEIVPIRIKEVVEGISNSMGCQCEVEYVKGYPLTYNDKELTDIIIKGLENTLGEDNVIMPEKPATGAEDFSFFNKHVPCTFMWIGCKSEENKDNCIVHNPNFICDERSIEIGIKALCASALEYLK</sequence>